<keyword evidence="17" id="KW-1185">Reference proteome</keyword>
<organism evidence="17 18">
    <name type="scientific">Plectus sambesii</name>
    <dbReference type="NCBI Taxonomy" id="2011161"/>
    <lineage>
        <taxon>Eukaryota</taxon>
        <taxon>Metazoa</taxon>
        <taxon>Ecdysozoa</taxon>
        <taxon>Nematoda</taxon>
        <taxon>Chromadorea</taxon>
        <taxon>Plectida</taxon>
        <taxon>Plectina</taxon>
        <taxon>Plectoidea</taxon>
        <taxon>Plectidae</taxon>
        <taxon>Plectus</taxon>
    </lineage>
</organism>
<evidence type="ECO:0000259" key="15">
    <source>
        <dbReference type="Pfam" id="PF04116"/>
    </source>
</evidence>
<feature type="transmembrane region" description="Helical" evidence="14">
    <location>
        <begin position="39"/>
        <end position="60"/>
    </location>
</feature>
<feature type="domain" description="Alkylglycerol monooxygenase C-terminal" evidence="16">
    <location>
        <begin position="352"/>
        <end position="417"/>
    </location>
</feature>
<keyword evidence="4" id="KW-0256">Endoplasmic reticulum</keyword>
<comment type="catalytic activity">
    <reaction evidence="13">
        <text>1-O-(1,2-saturated-alkyl)-sn-glycerol + (6R)-L-erythro-5,6,7,8-tetrahydrobiopterin + O2 = a 1-(1-hydroxyalkyl)-sn-glycerol + (6R)-L-erythro-6,7-dihydrobiopterin + H2O</text>
        <dbReference type="Rhea" id="RHEA:36255"/>
        <dbReference type="ChEBI" id="CHEBI:15377"/>
        <dbReference type="ChEBI" id="CHEBI:15379"/>
        <dbReference type="ChEBI" id="CHEBI:43120"/>
        <dbReference type="ChEBI" id="CHEBI:59560"/>
        <dbReference type="ChEBI" id="CHEBI:73418"/>
        <dbReference type="ChEBI" id="CHEBI:83957"/>
        <dbReference type="EC" id="1.14.16.5"/>
    </reaction>
</comment>
<keyword evidence="6" id="KW-0560">Oxidoreductase</keyword>
<keyword evidence="3 14" id="KW-0812">Transmembrane</keyword>
<evidence type="ECO:0000256" key="6">
    <source>
        <dbReference type="ARBA" id="ARBA00023002"/>
    </source>
</evidence>
<evidence type="ECO:0000256" key="4">
    <source>
        <dbReference type="ARBA" id="ARBA00022824"/>
    </source>
</evidence>
<accession>A0A914UQ00</accession>
<dbReference type="InterPro" id="IPR006694">
    <property type="entry name" value="Fatty_acid_hydroxylase"/>
</dbReference>
<evidence type="ECO:0000259" key="16">
    <source>
        <dbReference type="Pfam" id="PF24858"/>
    </source>
</evidence>
<dbReference type="AlphaFoldDB" id="A0A914UQ00"/>
<comment type="cofactor">
    <cofactor evidence="1">
        <name>Fe cation</name>
        <dbReference type="ChEBI" id="CHEBI:24875"/>
    </cofactor>
</comment>
<dbReference type="Proteomes" id="UP000887566">
    <property type="component" value="Unplaced"/>
</dbReference>
<dbReference type="InterPro" id="IPR051689">
    <property type="entry name" value="Sterol_desaturase/TMEM195"/>
</dbReference>
<evidence type="ECO:0000256" key="5">
    <source>
        <dbReference type="ARBA" id="ARBA00022989"/>
    </source>
</evidence>
<dbReference type="WBParaSite" id="PSAMB.scaffold116size76799.g2339.t1">
    <property type="protein sequence ID" value="PSAMB.scaffold116size76799.g2339.t1"/>
    <property type="gene ID" value="PSAMB.scaffold116size76799.g2339"/>
</dbReference>
<evidence type="ECO:0000256" key="13">
    <source>
        <dbReference type="ARBA" id="ARBA00047556"/>
    </source>
</evidence>
<feature type="domain" description="Fatty acid hydroxylase" evidence="15">
    <location>
        <begin position="117"/>
        <end position="249"/>
    </location>
</feature>
<keyword evidence="8" id="KW-0443">Lipid metabolism</keyword>
<feature type="transmembrane region" description="Helical" evidence="14">
    <location>
        <begin position="350"/>
        <end position="370"/>
    </location>
</feature>
<evidence type="ECO:0000256" key="3">
    <source>
        <dbReference type="ARBA" id="ARBA00022692"/>
    </source>
</evidence>
<dbReference type="PANTHER" id="PTHR21624">
    <property type="entry name" value="STEROL DESATURASE-RELATED PROTEIN"/>
    <property type="match status" value="1"/>
</dbReference>
<dbReference type="GO" id="GO:0005506">
    <property type="term" value="F:iron ion binding"/>
    <property type="evidence" value="ECO:0007669"/>
    <property type="project" value="InterPro"/>
</dbReference>
<dbReference type="GO" id="GO:0006643">
    <property type="term" value="P:membrane lipid metabolic process"/>
    <property type="evidence" value="ECO:0007669"/>
    <property type="project" value="TreeGrafter"/>
</dbReference>
<keyword evidence="9 14" id="KW-0472">Membrane</keyword>
<evidence type="ECO:0000256" key="2">
    <source>
        <dbReference type="ARBA" id="ARBA00004477"/>
    </source>
</evidence>
<evidence type="ECO:0000256" key="11">
    <source>
        <dbReference type="ARBA" id="ARBA00039026"/>
    </source>
</evidence>
<dbReference type="PANTHER" id="PTHR21624:SF1">
    <property type="entry name" value="ALKYLGLYCEROL MONOOXYGENASE"/>
    <property type="match status" value="1"/>
</dbReference>
<evidence type="ECO:0000256" key="1">
    <source>
        <dbReference type="ARBA" id="ARBA00001962"/>
    </source>
</evidence>
<dbReference type="InterPro" id="IPR056853">
    <property type="entry name" value="AGMP_C"/>
</dbReference>
<dbReference type="GO" id="GO:0005789">
    <property type="term" value="C:endoplasmic reticulum membrane"/>
    <property type="evidence" value="ECO:0007669"/>
    <property type="project" value="UniProtKB-SubCell"/>
</dbReference>
<evidence type="ECO:0000256" key="14">
    <source>
        <dbReference type="SAM" id="Phobius"/>
    </source>
</evidence>
<proteinExistence type="inferred from homology"/>
<name>A0A914UQ00_9BILA</name>
<evidence type="ECO:0000313" key="17">
    <source>
        <dbReference type="Proteomes" id="UP000887566"/>
    </source>
</evidence>
<sequence>MANVSFWIDNFNLNNLRHFFYAVLPSESRFSSVDLVPDYVAQALPWFAALIAVEWVVLRLEGKGDKYAFNDTITSLSAGILRSLFNLTLRTYALIWYCKIYDNWRLVDLPWDSPVVWLIAFVAEDFFYYLAHRAAHEISVFWMLHQIHHSSEYLNVTTSVRHGIWQEYALVGFDLIRAFVVPPQQYLVHKALGQLYQVCYHTEAIGNLGILEYVLVTPSSHRVHHGRNPYCIDKNYGGTLIIWDILFGTFELERPSEPPIYGTVTTVNSFNVFYCQWNDFKWYFWGKQQTLQNFYDRIRVPFCPPAWQPNDSVRWIGIPKVFGWVRRVYTEDGIPLIQYPVIKYNPAIQLWLKFYIAIHFCFVFQMYWTFSEFYKTLSYAQFYAQLGFIFLSFLSFGFMLDKRGFSGALEIVRCLLAQFILLPVTFDNPTMSEFTTLSTMLYCLMSASISIWIVVFLFVDHQLFFRLHHRKTSS</sequence>
<keyword evidence="7" id="KW-0408">Iron</keyword>
<dbReference type="EC" id="1.14.16.5" evidence="11"/>
<dbReference type="Pfam" id="PF04116">
    <property type="entry name" value="FA_hydroxylase"/>
    <property type="match status" value="1"/>
</dbReference>
<evidence type="ECO:0000256" key="7">
    <source>
        <dbReference type="ARBA" id="ARBA00023004"/>
    </source>
</evidence>
<feature type="transmembrane region" description="Helical" evidence="14">
    <location>
        <begin position="382"/>
        <end position="400"/>
    </location>
</feature>
<dbReference type="GO" id="GO:0050479">
    <property type="term" value="F:glyceryl-ether monooxygenase activity"/>
    <property type="evidence" value="ECO:0007669"/>
    <property type="project" value="UniProtKB-EC"/>
</dbReference>
<comment type="similarity">
    <text evidence="10">Belongs to the sterol desaturase family. TMEM195 subfamily.</text>
</comment>
<dbReference type="Pfam" id="PF24858">
    <property type="entry name" value="AGMP_C"/>
    <property type="match status" value="1"/>
</dbReference>
<protein>
    <recommendedName>
        <fullName evidence="12">Alkylglycerol monooxygenase</fullName>
        <ecNumber evidence="11">1.14.16.5</ecNumber>
    </recommendedName>
</protein>
<comment type="subcellular location">
    <subcellularLocation>
        <location evidence="2">Endoplasmic reticulum membrane</location>
        <topology evidence="2">Multi-pass membrane protein</topology>
    </subcellularLocation>
</comment>
<reference evidence="18" key="1">
    <citation type="submission" date="2022-11" db="UniProtKB">
        <authorList>
            <consortium name="WormBaseParasite"/>
        </authorList>
    </citation>
    <scope>IDENTIFICATION</scope>
</reference>
<dbReference type="GO" id="GO:0008610">
    <property type="term" value="P:lipid biosynthetic process"/>
    <property type="evidence" value="ECO:0007669"/>
    <property type="project" value="InterPro"/>
</dbReference>
<evidence type="ECO:0000256" key="8">
    <source>
        <dbReference type="ARBA" id="ARBA00023098"/>
    </source>
</evidence>
<evidence type="ECO:0000256" key="12">
    <source>
        <dbReference type="ARBA" id="ARBA00040992"/>
    </source>
</evidence>
<evidence type="ECO:0000313" key="18">
    <source>
        <dbReference type="WBParaSite" id="PSAMB.scaffold116size76799.g2339.t1"/>
    </source>
</evidence>
<keyword evidence="5 14" id="KW-1133">Transmembrane helix</keyword>
<feature type="transmembrane region" description="Helical" evidence="14">
    <location>
        <begin position="407"/>
        <end position="426"/>
    </location>
</feature>
<evidence type="ECO:0000256" key="10">
    <source>
        <dbReference type="ARBA" id="ARBA00038190"/>
    </source>
</evidence>
<feature type="transmembrane region" description="Helical" evidence="14">
    <location>
        <begin position="438"/>
        <end position="459"/>
    </location>
</feature>
<evidence type="ECO:0000256" key="9">
    <source>
        <dbReference type="ARBA" id="ARBA00023136"/>
    </source>
</evidence>